<proteinExistence type="predicted"/>
<reference evidence="1 2" key="1">
    <citation type="submission" date="2021-05" db="EMBL/GenBank/DDBJ databases">
        <title>Pangenome of Leuconostoc gelidum warrants species status for Leuconostoc gelidum subsp. gasicomitatum.</title>
        <authorList>
            <person name="Johansson P."/>
            <person name="Sade E."/>
            <person name="Hultman J."/>
            <person name="Auvinen P."/>
            <person name="Bjorkroth J."/>
        </authorList>
    </citation>
    <scope>NUCLEOTIDE SEQUENCE [LARGE SCALE GENOMIC DNA]</scope>
    <source>
        <strain evidence="1 2">AMKR21</strain>
    </source>
</reference>
<name>A0ABS7V2F8_LEUGE</name>
<dbReference type="EMBL" id="JAHBFX010000001">
    <property type="protein sequence ID" value="MBZ5999141.1"/>
    <property type="molecule type" value="Genomic_DNA"/>
</dbReference>
<dbReference type="GeneID" id="61038534"/>
<evidence type="ECO:0000313" key="2">
    <source>
        <dbReference type="Proteomes" id="UP000705994"/>
    </source>
</evidence>
<evidence type="ECO:0000313" key="1">
    <source>
        <dbReference type="EMBL" id="MBZ5999141.1"/>
    </source>
</evidence>
<comment type="caution">
    <text evidence="1">The sequence shown here is derived from an EMBL/GenBank/DDBJ whole genome shotgun (WGS) entry which is preliminary data.</text>
</comment>
<gene>
    <name evidence="1" type="ORF">KIJ07_01675</name>
</gene>
<accession>A0ABS7V2F8</accession>
<organism evidence="1 2">
    <name type="scientific">Leuconostoc gelidum subsp. gelidum</name>
    <dbReference type="NCBI Taxonomy" id="1607839"/>
    <lineage>
        <taxon>Bacteria</taxon>
        <taxon>Bacillati</taxon>
        <taxon>Bacillota</taxon>
        <taxon>Bacilli</taxon>
        <taxon>Lactobacillales</taxon>
        <taxon>Lactobacillaceae</taxon>
        <taxon>Leuconostoc</taxon>
        <taxon>Leuconostoc gelidum group</taxon>
    </lineage>
</organism>
<sequence>MPRILTVLTLHHETNHIHRLIREFDIFSVMNHRFNQPTTVYAYRQRPNLSNIYEMPTLGVRL</sequence>
<protein>
    <submittedName>
        <fullName evidence="1">Uncharacterized protein</fullName>
    </submittedName>
</protein>
<dbReference type="RefSeq" id="WP_010016025.1">
    <property type="nucleotide sequence ID" value="NZ_BPKU01000003.1"/>
</dbReference>
<dbReference type="Proteomes" id="UP000705994">
    <property type="component" value="Unassembled WGS sequence"/>
</dbReference>
<keyword evidence="2" id="KW-1185">Reference proteome</keyword>